<evidence type="ECO:0000313" key="6">
    <source>
        <dbReference type="Proteomes" id="UP000000851"/>
    </source>
</evidence>
<dbReference type="SMART" id="SM00479">
    <property type="entry name" value="EXOIII"/>
    <property type="match status" value="1"/>
</dbReference>
<feature type="domain" description="Exonuclease" evidence="4">
    <location>
        <begin position="11"/>
        <end position="176"/>
    </location>
</feature>
<dbReference type="Pfam" id="PF00929">
    <property type="entry name" value="RNase_T"/>
    <property type="match status" value="1"/>
</dbReference>
<evidence type="ECO:0000259" key="4">
    <source>
        <dbReference type="SMART" id="SM00479"/>
    </source>
</evidence>
<dbReference type="FunFam" id="3.30.420.10:FF:000045">
    <property type="entry name" value="3'-5' exonuclease DinG"/>
    <property type="match status" value="1"/>
</dbReference>
<reference evidence="5 6" key="1">
    <citation type="journal article" date="2009" name="Stand. Genomic Sci.">
        <title>Complete genome sequence of Catenulispora acidiphila type strain (ID 139908).</title>
        <authorList>
            <person name="Copeland A."/>
            <person name="Lapidus A."/>
            <person name="Glavina Del Rio T."/>
            <person name="Nolan M."/>
            <person name="Lucas S."/>
            <person name="Chen F."/>
            <person name="Tice H."/>
            <person name="Cheng J.F."/>
            <person name="Bruce D."/>
            <person name="Goodwin L."/>
            <person name="Pitluck S."/>
            <person name="Mikhailova N."/>
            <person name="Pati A."/>
            <person name="Ivanova N."/>
            <person name="Mavromatis K."/>
            <person name="Chen A."/>
            <person name="Palaniappan K."/>
            <person name="Chain P."/>
            <person name="Land M."/>
            <person name="Hauser L."/>
            <person name="Chang Y.J."/>
            <person name="Jeffries C.D."/>
            <person name="Chertkov O."/>
            <person name="Brettin T."/>
            <person name="Detter J.C."/>
            <person name="Han C."/>
            <person name="Ali Z."/>
            <person name="Tindall B.J."/>
            <person name="Goker M."/>
            <person name="Bristow J."/>
            <person name="Eisen J.A."/>
            <person name="Markowitz V."/>
            <person name="Hugenholtz P."/>
            <person name="Kyrpides N.C."/>
            <person name="Klenk H.P."/>
        </authorList>
    </citation>
    <scope>NUCLEOTIDE SEQUENCE [LARGE SCALE GENOMIC DNA]</scope>
    <source>
        <strain evidence="6">DSM 44928 / JCM 14897 / NBRC 102108 / NRRL B-24433 / ID139908</strain>
    </source>
</reference>
<evidence type="ECO:0000256" key="3">
    <source>
        <dbReference type="ARBA" id="ARBA00022839"/>
    </source>
</evidence>
<accession>C7Q2F7</accession>
<dbReference type="GO" id="GO:0008408">
    <property type="term" value="F:3'-5' exonuclease activity"/>
    <property type="evidence" value="ECO:0007669"/>
    <property type="project" value="TreeGrafter"/>
</dbReference>
<dbReference type="PANTHER" id="PTHR30231:SF4">
    <property type="entry name" value="PROTEIN NEN2"/>
    <property type="match status" value="1"/>
</dbReference>
<dbReference type="Proteomes" id="UP000000851">
    <property type="component" value="Chromosome"/>
</dbReference>
<dbReference type="InterPro" id="IPR036397">
    <property type="entry name" value="RNaseH_sf"/>
</dbReference>
<organism evidence="5 6">
    <name type="scientific">Catenulispora acidiphila (strain DSM 44928 / JCM 14897 / NBRC 102108 / NRRL B-24433 / ID139908)</name>
    <dbReference type="NCBI Taxonomy" id="479433"/>
    <lineage>
        <taxon>Bacteria</taxon>
        <taxon>Bacillati</taxon>
        <taxon>Actinomycetota</taxon>
        <taxon>Actinomycetes</taxon>
        <taxon>Catenulisporales</taxon>
        <taxon>Catenulisporaceae</taxon>
        <taxon>Catenulispora</taxon>
    </lineage>
</organism>
<dbReference type="KEGG" id="cai:Caci_0866"/>
<evidence type="ECO:0000256" key="2">
    <source>
        <dbReference type="ARBA" id="ARBA00022801"/>
    </source>
</evidence>
<proteinExistence type="predicted"/>
<dbReference type="InParanoid" id="C7Q2F7"/>
<sequence>MSDLEDGLVNGYAVVDVETSGFQPPIAEILEVAIVHVDATGQVTGSWDSLLRPQGGVGATRVHGITREMVEPAPRFEDVGMELHGLLVDRVVVAHNLAFDAKFLVTQFARLGVHSPEIAGGACTLRTSQAMLPGPSYKLLDCCEAVGVELTDAHSALGDALATARLLGFFLQRGVNVGGMAVRPQAAVPQPRAELGDLFLSRSR</sequence>
<name>C7Q2F7_CATAD</name>
<keyword evidence="3 5" id="KW-0269">Exonuclease</keyword>
<dbReference type="AlphaFoldDB" id="C7Q2F7"/>
<keyword evidence="6" id="KW-1185">Reference proteome</keyword>
<dbReference type="PANTHER" id="PTHR30231">
    <property type="entry name" value="DNA POLYMERASE III SUBUNIT EPSILON"/>
    <property type="match status" value="1"/>
</dbReference>
<dbReference type="HOGENOM" id="CLU_047806_7_3_11"/>
<dbReference type="SUPFAM" id="SSF53098">
    <property type="entry name" value="Ribonuclease H-like"/>
    <property type="match status" value="1"/>
</dbReference>
<dbReference type="GO" id="GO:0003676">
    <property type="term" value="F:nucleic acid binding"/>
    <property type="evidence" value="ECO:0007669"/>
    <property type="project" value="InterPro"/>
</dbReference>
<keyword evidence="1" id="KW-0540">Nuclease</keyword>
<dbReference type="Gene3D" id="3.30.420.10">
    <property type="entry name" value="Ribonuclease H-like superfamily/Ribonuclease H"/>
    <property type="match status" value="1"/>
</dbReference>
<dbReference type="InterPro" id="IPR012337">
    <property type="entry name" value="RNaseH-like_sf"/>
</dbReference>
<dbReference type="CDD" id="cd06127">
    <property type="entry name" value="DEDDh"/>
    <property type="match status" value="1"/>
</dbReference>
<keyword evidence="2" id="KW-0378">Hydrolase</keyword>
<evidence type="ECO:0000313" key="5">
    <source>
        <dbReference type="EMBL" id="ACU69799.1"/>
    </source>
</evidence>
<protein>
    <submittedName>
        <fullName evidence="5">Exonuclease RNase T and DNA polymerase III</fullName>
    </submittedName>
</protein>
<gene>
    <name evidence="5" type="ordered locus">Caci_0866</name>
</gene>
<evidence type="ECO:0000256" key="1">
    <source>
        <dbReference type="ARBA" id="ARBA00022722"/>
    </source>
</evidence>
<dbReference type="STRING" id="479433.Caci_0866"/>
<dbReference type="eggNOG" id="COG0847">
    <property type="taxonomic scope" value="Bacteria"/>
</dbReference>
<dbReference type="InterPro" id="IPR013520">
    <property type="entry name" value="Ribonucl_H"/>
</dbReference>
<dbReference type="EMBL" id="CP001700">
    <property type="protein sequence ID" value="ACU69799.1"/>
    <property type="molecule type" value="Genomic_DNA"/>
</dbReference>